<accession>A0A0F9GCL6</accession>
<sequence length="119" mass="13672">MWVIKRSVTRSSFVVLNILFNWLVKLALYGQALLTYHTPLTSIIFKAKRVDNVMSDDFKVIQPTTTVYCPKRGEGWTLTGITNINEFTSVMFDGTRYTLPAREIVEELLPNQLAREQNS</sequence>
<organism evidence="2">
    <name type="scientific">marine sediment metagenome</name>
    <dbReference type="NCBI Taxonomy" id="412755"/>
    <lineage>
        <taxon>unclassified sequences</taxon>
        <taxon>metagenomes</taxon>
        <taxon>ecological metagenomes</taxon>
    </lineage>
</organism>
<protein>
    <submittedName>
        <fullName evidence="2">Uncharacterized protein</fullName>
    </submittedName>
</protein>
<feature type="transmembrane region" description="Helical" evidence="1">
    <location>
        <begin position="12"/>
        <end position="34"/>
    </location>
</feature>
<evidence type="ECO:0000313" key="2">
    <source>
        <dbReference type="EMBL" id="KKL96518.1"/>
    </source>
</evidence>
<keyword evidence="1" id="KW-0812">Transmembrane</keyword>
<dbReference type="EMBL" id="LAZR01018411">
    <property type="protein sequence ID" value="KKL96518.1"/>
    <property type="molecule type" value="Genomic_DNA"/>
</dbReference>
<comment type="caution">
    <text evidence="2">The sequence shown here is derived from an EMBL/GenBank/DDBJ whole genome shotgun (WGS) entry which is preliminary data.</text>
</comment>
<reference evidence="2" key="1">
    <citation type="journal article" date="2015" name="Nature">
        <title>Complex archaea that bridge the gap between prokaryotes and eukaryotes.</title>
        <authorList>
            <person name="Spang A."/>
            <person name="Saw J.H."/>
            <person name="Jorgensen S.L."/>
            <person name="Zaremba-Niedzwiedzka K."/>
            <person name="Martijn J."/>
            <person name="Lind A.E."/>
            <person name="van Eijk R."/>
            <person name="Schleper C."/>
            <person name="Guy L."/>
            <person name="Ettema T.J."/>
        </authorList>
    </citation>
    <scope>NUCLEOTIDE SEQUENCE</scope>
</reference>
<keyword evidence="1" id="KW-1133">Transmembrane helix</keyword>
<proteinExistence type="predicted"/>
<name>A0A0F9GCL6_9ZZZZ</name>
<gene>
    <name evidence="2" type="ORF">LCGC14_1843650</name>
</gene>
<keyword evidence="1" id="KW-0472">Membrane</keyword>
<dbReference type="AlphaFoldDB" id="A0A0F9GCL6"/>
<evidence type="ECO:0000256" key="1">
    <source>
        <dbReference type="SAM" id="Phobius"/>
    </source>
</evidence>